<dbReference type="AlphaFoldDB" id="A0A1F7V6A6"/>
<dbReference type="GO" id="GO:0008986">
    <property type="term" value="F:pyruvate, water dikinase activity"/>
    <property type="evidence" value="ECO:0007669"/>
    <property type="project" value="InterPro"/>
</dbReference>
<name>A0A1F7V6A6_9BACT</name>
<feature type="domain" description="PEP-utilising enzyme mobile" evidence="4">
    <location>
        <begin position="37"/>
        <end position="107"/>
    </location>
</feature>
<dbReference type="InterPro" id="IPR008279">
    <property type="entry name" value="PEP-util_enz_mobile_dom"/>
</dbReference>
<evidence type="ECO:0000256" key="3">
    <source>
        <dbReference type="ARBA" id="ARBA00022840"/>
    </source>
</evidence>
<evidence type="ECO:0000256" key="2">
    <source>
        <dbReference type="ARBA" id="ARBA00022741"/>
    </source>
</evidence>
<gene>
    <name evidence="5" type="ORF">A3I40_00535</name>
</gene>
<keyword evidence="2" id="KW-0547">Nucleotide-binding</keyword>
<accession>A0A1F7V6A6</accession>
<dbReference type="InterPro" id="IPR036637">
    <property type="entry name" value="Phosphohistidine_dom_sf"/>
</dbReference>
<proteinExistence type="inferred from homology"/>
<dbReference type="Gene3D" id="3.50.30.10">
    <property type="entry name" value="Phosphohistidine domain"/>
    <property type="match status" value="1"/>
</dbReference>
<dbReference type="InterPro" id="IPR018274">
    <property type="entry name" value="PEP_util_AS"/>
</dbReference>
<dbReference type="STRING" id="1802407.A3I40_00535"/>
<dbReference type="PANTHER" id="PTHR43030">
    <property type="entry name" value="PHOSPHOENOLPYRUVATE SYNTHASE"/>
    <property type="match status" value="1"/>
</dbReference>
<evidence type="ECO:0000313" key="6">
    <source>
        <dbReference type="Proteomes" id="UP000178723"/>
    </source>
</evidence>
<dbReference type="Proteomes" id="UP000178723">
    <property type="component" value="Unassembled WGS sequence"/>
</dbReference>
<sequence length="115" mass="12395">MNSLIGHTDLTGRTAYSGVARGTARLMMGQKDFKRFRHGDILIAPNTRPEYVPIMKIAGAIVTEEGGITSHAAIVSRELKIPAVVGVQGILDAVKDGDWVEVDAGRGVVRKIKKE</sequence>
<reference evidence="5 6" key="1">
    <citation type="journal article" date="2016" name="Nat. Commun.">
        <title>Thousands of microbial genomes shed light on interconnected biogeochemical processes in an aquifer system.</title>
        <authorList>
            <person name="Anantharaman K."/>
            <person name="Brown C.T."/>
            <person name="Hug L.A."/>
            <person name="Sharon I."/>
            <person name="Castelle C.J."/>
            <person name="Probst A.J."/>
            <person name="Thomas B.C."/>
            <person name="Singh A."/>
            <person name="Wilkins M.J."/>
            <person name="Karaoz U."/>
            <person name="Brodie E.L."/>
            <person name="Williams K.H."/>
            <person name="Hubbard S.S."/>
            <person name="Banfield J.F."/>
        </authorList>
    </citation>
    <scope>NUCLEOTIDE SEQUENCE [LARGE SCALE GENOMIC DNA]</scope>
</reference>
<dbReference type="PANTHER" id="PTHR43030:SF1">
    <property type="entry name" value="PHOSPHOENOLPYRUVATE SYNTHASE"/>
    <property type="match status" value="1"/>
</dbReference>
<comment type="similarity">
    <text evidence="1">Belongs to the PEP-utilizing enzyme family.</text>
</comment>
<comment type="caution">
    <text evidence="5">The sequence shown here is derived from an EMBL/GenBank/DDBJ whole genome shotgun (WGS) entry which is preliminary data.</text>
</comment>
<dbReference type="InterPro" id="IPR006319">
    <property type="entry name" value="PEP_synth"/>
</dbReference>
<dbReference type="EMBL" id="MGEP01000055">
    <property type="protein sequence ID" value="OGL86005.1"/>
    <property type="molecule type" value="Genomic_DNA"/>
</dbReference>
<evidence type="ECO:0000313" key="5">
    <source>
        <dbReference type="EMBL" id="OGL86005.1"/>
    </source>
</evidence>
<protein>
    <recommendedName>
        <fullName evidence="4">PEP-utilising enzyme mobile domain-containing protein</fullName>
    </recommendedName>
</protein>
<evidence type="ECO:0000256" key="1">
    <source>
        <dbReference type="ARBA" id="ARBA00007837"/>
    </source>
</evidence>
<evidence type="ECO:0000259" key="4">
    <source>
        <dbReference type="Pfam" id="PF00391"/>
    </source>
</evidence>
<keyword evidence="3" id="KW-0067">ATP-binding</keyword>
<dbReference type="PROSITE" id="PS00370">
    <property type="entry name" value="PEP_ENZYMES_PHOS_SITE"/>
    <property type="match status" value="1"/>
</dbReference>
<dbReference type="GO" id="GO:0005524">
    <property type="term" value="F:ATP binding"/>
    <property type="evidence" value="ECO:0007669"/>
    <property type="project" value="UniProtKB-KW"/>
</dbReference>
<dbReference type="Pfam" id="PF00391">
    <property type="entry name" value="PEP-utilizers"/>
    <property type="match status" value="1"/>
</dbReference>
<dbReference type="SUPFAM" id="SSF52009">
    <property type="entry name" value="Phosphohistidine domain"/>
    <property type="match status" value="1"/>
</dbReference>
<organism evidence="5 6">
    <name type="scientific">Candidatus Uhrbacteria bacterium RIFCSPLOWO2_02_FULL_48_12</name>
    <dbReference type="NCBI Taxonomy" id="1802407"/>
    <lineage>
        <taxon>Bacteria</taxon>
        <taxon>Candidatus Uhriibacteriota</taxon>
    </lineage>
</organism>